<organism evidence="1 2">
    <name type="scientific">Bacillus salipaludis</name>
    <dbReference type="NCBI Taxonomy" id="2547811"/>
    <lineage>
        <taxon>Bacteria</taxon>
        <taxon>Bacillati</taxon>
        <taxon>Bacillota</taxon>
        <taxon>Bacilli</taxon>
        <taxon>Bacillales</taxon>
        <taxon>Bacillaceae</taxon>
        <taxon>Bacillus</taxon>
    </lineage>
</organism>
<name>A0A4R5VTK2_9BACI</name>
<dbReference type="InterPro" id="IPR008868">
    <property type="entry name" value="TniB"/>
</dbReference>
<protein>
    <recommendedName>
        <fullName evidence="3">TniB protein</fullName>
    </recommendedName>
</protein>
<dbReference type="SUPFAM" id="SSF52540">
    <property type="entry name" value="P-loop containing nucleoside triphosphate hydrolases"/>
    <property type="match status" value="1"/>
</dbReference>
<dbReference type="RefSeq" id="WP_133334655.1">
    <property type="nucleotide sequence ID" value="NZ_SMYO01000005.1"/>
</dbReference>
<dbReference type="AlphaFoldDB" id="A0A4R5VTK2"/>
<evidence type="ECO:0000313" key="1">
    <source>
        <dbReference type="EMBL" id="TDK61790.1"/>
    </source>
</evidence>
<accession>A0A4R5VTK2</accession>
<reference evidence="1 2" key="1">
    <citation type="submission" date="2019-03" db="EMBL/GenBank/DDBJ databases">
        <title>Bacillus niacini sp. nov. a Nicotinate-Metabolizing Mesophile Isolated from Soil.</title>
        <authorList>
            <person name="Zhang G."/>
        </authorList>
    </citation>
    <scope>NUCLEOTIDE SEQUENCE [LARGE SCALE GENOMIC DNA]</scope>
    <source>
        <strain evidence="1 2">WN066</strain>
    </source>
</reference>
<dbReference type="InterPro" id="IPR027417">
    <property type="entry name" value="P-loop_NTPase"/>
</dbReference>
<dbReference type="Pfam" id="PF05621">
    <property type="entry name" value="TniB"/>
    <property type="match status" value="1"/>
</dbReference>
<dbReference type="Proteomes" id="UP000295132">
    <property type="component" value="Unassembled WGS sequence"/>
</dbReference>
<evidence type="ECO:0008006" key="3">
    <source>
        <dbReference type="Google" id="ProtNLM"/>
    </source>
</evidence>
<proteinExistence type="predicted"/>
<gene>
    <name evidence="1" type="ORF">E2K98_12955</name>
</gene>
<evidence type="ECO:0000313" key="2">
    <source>
        <dbReference type="Proteomes" id="UP000295132"/>
    </source>
</evidence>
<dbReference type="Gene3D" id="3.40.50.300">
    <property type="entry name" value="P-loop containing nucleotide triphosphate hydrolases"/>
    <property type="match status" value="1"/>
</dbReference>
<sequence length="303" mass="34420">MSTEDRQVYATMDIKQKKAHLYNLLIQHPRFKKALTKIRHCHESKEISNEPLCMFVTGQSGCGKSKIFETYINKYSKTLYGQTGTKKNILSAKIPSPVRISTFTEALLDKLGDPYPTSGKLGNKIHRLQKLIIKCEVELIMLDEFQHFVKTEKPKDMYHVADNFKSLINETGVSVVLFGLDEAEKIFSENKQLGRRFTIKEVIFPFNYNDQASINEFRALLSQIDRKLPFVELAGLGTAELADKIMIATNGVMNSIMKLIKDAALNALIQDKEKIDMADLAMSYDLHSFFLSGLVEKKANPFI</sequence>
<comment type="caution">
    <text evidence="1">The sequence shown here is derived from an EMBL/GenBank/DDBJ whole genome shotgun (WGS) entry which is preliminary data.</text>
</comment>
<dbReference type="EMBL" id="SMYO01000005">
    <property type="protein sequence ID" value="TDK61790.1"/>
    <property type="molecule type" value="Genomic_DNA"/>
</dbReference>